<evidence type="ECO:0000313" key="2">
    <source>
        <dbReference type="Proteomes" id="UP000789920"/>
    </source>
</evidence>
<gene>
    <name evidence="1" type="ORF">RPERSI_LOCUS5007</name>
</gene>
<name>A0ACA9M957_9GLOM</name>
<dbReference type="Proteomes" id="UP000789920">
    <property type="component" value="Unassembled WGS sequence"/>
</dbReference>
<organism evidence="1 2">
    <name type="scientific">Racocetra persica</name>
    <dbReference type="NCBI Taxonomy" id="160502"/>
    <lineage>
        <taxon>Eukaryota</taxon>
        <taxon>Fungi</taxon>
        <taxon>Fungi incertae sedis</taxon>
        <taxon>Mucoromycota</taxon>
        <taxon>Glomeromycotina</taxon>
        <taxon>Glomeromycetes</taxon>
        <taxon>Diversisporales</taxon>
        <taxon>Gigasporaceae</taxon>
        <taxon>Racocetra</taxon>
    </lineage>
</organism>
<dbReference type="EMBL" id="CAJVQC010007319">
    <property type="protein sequence ID" value="CAG8577659.1"/>
    <property type="molecule type" value="Genomic_DNA"/>
</dbReference>
<accession>A0ACA9M957</accession>
<evidence type="ECO:0000313" key="1">
    <source>
        <dbReference type="EMBL" id="CAG8577659.1"/>
    </source>
</evidence>
<reference evidence="1" key="1">
    <citation type="submission" date="2021-06" db="EMBL/GenBank/DDBJ databases">
        <authorList>
            <person name="Kallberg Y."/>
            <person name="Tangrot J."/>
            <person name="Rosling A."/>
        </authorList>
    </citation>
    <scope>NUCLEOTIDE SEQUENCE</scope>
    <source>
        <strain evidence="1">MA461A</strain>
    </source>
</reference>
<protein>
    <submittedName>
        <fullName evidence="1">21503_t:CDS:1</fullName>
    </submittedName>
</protein>
<comment type="caution">
    <text evidence="1">The sequence shown here is derived from an EMBL/GenBank/DDBJ whole genome shotgun (WGS) entry which is preliminary data.</text>
</comment>
<proteinExistence type="predicted"/>
<sequence length="61" mass="7010">KMFKCCGISVAMDGSEDDLVFDYEALGEDLKNVNEENIKELNANDISDKEYEKTEVDNDWE</sequence>
<keyword evidence="2" id="KW-1185">Reference proteome</keyword>
<feature type="non-terminal residue" evidence="1">
    <location>
        <position position="1"/>
    </location>
</feature>